<dbReference type="Proteomes" id="UP000290545">
    <property type="component" value="Unassembled WGS sequence"/>
</dbReference>
<evidence type="ECO:0000313" key="2">
    <source>
        <dbReference type="EMBL" id="RXK80823.1"/>
    </source>
</evidence>
<name>A0A4Q1CZK4_9BACT</name>
<sequence>MRMIFFTLLSVFIANNLLAQHKVSLYINAGLAVPVGQLASTNQVGGGMSVLAAKSLNNHLSIVAEPSIMSMVGTQQHGIKYVSRQLFSFTAGARYYMNLLPGKVLWYSQLKAGIHTDKGYAGPSFEGGLGCLMYPTTTRLDLSLRYQENLQKKELYHTRFFSLKVGYLLRFKHIRRQKA</sequence>
<protein>
    <recommendedName>
        <fullName evidence="4">Outer membrane protein beta-barrel domain-containing protein</fullName>
    </recommendedName>
</protein>
<proteinExistence type="predicted"/>
<evidence type="ECO:0008006" key="4">
    <source>
        <dbReference type="Google" id="ProtNLM"/>
    </source>
</evidence>
<gene>
    <name evidence="2" type="ORF">ESB13_21955</name>
</gene>
<comment type="caution">
    <text evidence="2">The sequence shown here is derived from an EMBL/GenBank/DDBJ whole genome shotgun (WGS) entry which is preliminary data.</text>
</comment>
<evidence type="ECO:0000256" key="1">
    <source>
        <dbReference type="SAM" id="SignalP"/>
    </source>
</evidence>
<feature type="chain" id="PRO_5020941224" description="Outer membrane protein beta-barrel domain-containing protein" evidence="1">
    <location>
        <begin position="20"/>
        <end position="179"/>
    </location>
</feature>
<organism evidence="2 3">
    <name type="scientific">Filimonas effusa</name>
    <dbReference type="NCBI Taxonomy" id="2508721"/>
    <lineage>
        <taxon>Bacteria</taxon>
        <taxon>Pseudomonadati</taxon>
        <taxon>Bacteroidota</taxon>
        <taxon>Chitinophagia</taxon>
        <taxon>Chitinophagales</taxon>
        <taxon>Chitinophagaceae</taxon>
        <taxon>Filimonas</taxon>
    </lineage>
</organism>
<keyword evidence="1" id="KW-0732">Signal</keyword>
<feature type="signal peptide" evidence="1">
    <location>
        <begin position="1"/>
        <end position="19"/>
    </location>
</feature>
<evidence type="ECO:0000313" key="3">
    <source>
        <dbReference type="Proteomes" id="UP000290545"/>
    </source>
</evidence>
<keyword evidence="3" id="KW-1185">Reference proteome</keyword>
<dbReference type="RefSeq" id="WP_129005901.1">
    <property type="nucleotide sequence ID" value="NZ_SDHZ01000005.1"/>
</dbReference>
<dbReference type="EMBL" id="SDHZ01000005">
    <property type="protein sequence ID" value="RXK80823.1"/>
    <property type="molecule type" value="Genomic_DNA"/>
</dbReference>
<reference evidence="2 3" key="1">
    <citation type="submission" date="2019-01" db="EMBL/GenBank/DDBJ databases">
        <title>Filimonas sp. strain TTM-71.</title>
        <authorList>
            <person name="Chen W.-M."/>
        </authorList>
    </citation>
    <scope>NUCLEOTIDE SEQUENCE [LARGE SCALE GENOMIC DNA]</scope>
    <source>
        <strain evidence="2 3">TTM-71</strain>
    </source>
</reference>
<accession>A0A4Q1CZK4</accession>
<dbReference type="AlphaFoldDB" id="A0A4Q1CZK4"/>